<keyword evidence="8 10" id="KW-0131">Cell cycle</keyword>
<evidence type="ECO:0000256" key="10">
    <source>
        <dbReference type="HAMAP-Rule" id="MF_00033"/>
    </source>
</evidence>
<dbReference type="SUPFAM" id="SSF53756">
    <property type="entry name" value="UDP-Glycosyltransferase/glycogen phosphorylase"/>
    <property type="match status" value="1"/>
</dbReference>
<keyword evidence="9 10" id="KW-0961">Cell wall biogenesis/degradation</keyword>
<dbReference type="GO" id="GO:0071555">
    <property type="term" value="P:cell wall organization"/>
    <property type="evidence" value="ECO:0007669"/>
    <property type="project" value="UniProtKB-KW"/>
</dbReference>
<evidence type="ECO:0000256" key="6">
    <source>
        <dbReference type="ARBA" id="ARBA00022984"/>
    </source>
</evidence>
<evidence type="ECO:0000256" key="4">
    <source>
        <dbReference type="ARBA" id="ARBA00022679"/>
    </source>
</evidence>
<dbReference type="GO" id="GO:0008360">
    <property type="term" value="P:regulation of cell shape"/>
    <property type="evidence" value="ECO:0007669"/>
    <property type="project" value="UniProtKB-KW"/>
</dbReference>
<comment type="similarity">
    <text evidence="10">Belongs to the glycosyltransferase 28 family. MurG subfamily.</text>
</comment>
<dbReference type="GO" id="GO:0005886">
    <property type="term" value="C:plasma membrane"/>
    <property type="evidence" value="ECO:0007669"/>
    <property type="project" value="UniProtKB-SubCell"/>
</dbReference>
<comment type="catalytic activity">
    <reaction evidence="10">
        <text>di-trans,octa-cis-undecaprenyl diphospho-N-acetyl-alpha-D-muramoyl-L-alanyl-D-glutamyl-meso-2,6-diaminopimeloyl-D-alanyl-D-alanine + UDP-N-acetyl-alpha-D-glucosamine = di-trans,octa-cis-undecaprenyl diphospho-[N-acetyl-alpha-D-glucosaminyl-(1-&gt;4)]-N-acetyl-alpha-D-muramoyl-L-alanyl-D-glutamyl-meso-2,6-diaminopimeloyl-D-alanyl-D-alanine + UDP + H(+)</text>
        <dbReference type="Rhea" id="RHEA:31227"/>
        <dbReference type="ChEBI" id="CHEBI:15378"/>
        <dbReference type="ChEBI" id="CHEBI:57705"/>
        <dbReference type="ChEBI" id="CHEBI:58223"/>
        <dbReference type="ChEBI" id="CHEBI:61387"/>
        <dbReference type="ChEBI" id="CHEBI:61388"/>
        <dbReference type="EC" id="2.4.1.227"/>
    </reaction>
</comment>
<dbReference type="PANTHER" id="PTHR21015:SF22">
    <property type="entry name" value="GLYCOSYLTRANSFERASE"/>
    <property type="match status" value="1"/>
</dbReference>
<accession>A0A7V3ZIX4</accession>
<organism evidence="13">
    <name type="scientific">Dictyoglomus thermophilum</name>
    <dbReference type="NCBI Taxonomy" id="14"/>
    <lineage>
        <taxon>Bacteria</taxon>
        <taxon>Pseudomonadati</taxon>
        <taxon>Dictyoglomota</taxon>
        <taxon>Dictyoglomia</taxon>
        <taxon>Dictyoglomales</taxon>
        <taxon>Dictyoglomaceae</taxon>
        <taxon>Dictyoglomus</taxon>
    </lineage>
</organism>
<sequence>MISILFVAGGTGGHVIPALNMAEYITQKAPHWRISFVGRKDSFEEGLIRGKYDFYGLNISRSSDVKKLSYYLSISDAIKILNEVKPDILVVFGSYITVPVIIASIVKKYPFFLHEQNVVPGRVTKLFYKFSEGVAISFTETREYFRDKNKVYLTGNFVKTELLTMDKASCKKELGFDENRKLLLITGGSQGAMKINYEVKKIIPYLLAKGWQILHQIGEKNYVRYIEEVPIEEWIQKGYNPVPFIRNMELAICGADFAISRAGATTISQFLIAGLPAIYIPYPYAKDNHQKYNAELVVKVGGGELLLEDQLSSQKLLYLLDKWDDEKRLAEASEACKKISIATGRENFWDLLLEKLEGRN</sequence>
<dbReference type="PANTHER" id="PTHR21015">
    <property type="entry name" value="UDP-N-ACETYLGLUCOSAMINE--N-ACETYLMURAMYL-(PENTAPEPTIDE) PYROPHOSPHORYL-UNDECAPRENOL N-ACETYLGLUCOSAMINE TRANSFERASE 1"/>
    <property type="match status" value="1"/>
</dbReference>
<feature type="binding site" evidence="10">
    <location>
        <position position="245"/>
    </location>
    <ligand>
        <name>UDP-N-acetyl-alpha-D-glucosamine</name>
        <dbReference type="ChEBI" id="CHEBI:57705"/>
    </ligand>
</feature>
<dbReference type="CDD" id="cd03785">
    <property type="entry name" value="GT28_MurG"/>
    <property type="match status" value="1"/>
</dbReference>
<feature type="binding site" evidence="10">
    <location>
        <position position="117"/>
    </location>
    <ligand>
        <name>UDP-N-acetyl-alpha-D-glucosamine</name>
        <dbReference type="ChEBI" id="CHEBI:57705"/>
    </ligand>
</feature>
<dbReference type="HAMAP" id="MF_00033">
    <property type="entry name" value="MurG"/>
    <property type="match status" value="1"/>
</dbReference>
<dbReference type="EC" id="2.4.1.227" evidence="10"/>
<dbReference type="AlphaFoldDB" id="A0A7V3ZIX4"/>
<dbReference type="GO" id="GO:0051301">
    <property type="term" value="P:cell division"/>
    <property type="evidence" value="ECO:0007669"/>
    <property type="project" value="UniProtKB-KW"/>
</dbReference>
<comment type="caution">
    <text evidence="10">Lacks conserved residue(s) required for the propagation of feature annotation.</text>
</comment>
<dbReference type="EMBL" id="DTDV01000015">
    <property type="protein sequence ID" value="HGK23847.1"/>
    <property type="molecule type" value="Genomic_DNA"/>
</dbReference>
<comment type="caution">
    <text evidence="13">The sequence shown here is derived from an EMBL/GenBank/DDBJ whole genome shotgun (WGS) entry which is preliminary data.</text>
</comment>
<dbReference type="UniPathway" id="UPA00219"/>
<evidence type="ECO:0000256" key="2">
    <source>
        <dbReference type="ARBA" id="ARBA00022618"/>
    </source>
</evidence>
<dbReference type="GO" id="GO:0009252">
    <property type="term" value="P:peptidoglycan biosynthetic process"/>
    <property type="evidence" value="ECO:0007669"/>
    <property type="project" value="UniProtKB-UniRule"/>
</dbReference>
<dbReference type="Pfam" id="PF03033">
    <property type="entry name" value="Glyco_transf_28"/>
    <property type="match status" value="1"/>
</dbReference>
<dbReference type="Gene3D" id="3.40.50.2000">
    <property type="entry name" value="Glycogen Phosphorylase B"/>
    <property type="match status" value="2"/>
</dbReference>
<evidence type="ECO:0000256" key="1">
    <source>
        <dbReference type="ARBA" id="ARBA00022475"/>
    </source>
</evidence>
<reference evidence="13" key="1">
    <citation type="journal article" date="2020" name="mSystems">
        <title>Genome- and Community-Level Interaction Insights into Carbon Utilization and Element Cycling Functions of Hydrothermarchaeota in Hydrothermal Sediment.</title>
        <authorList>
            <person name="Zhou Z."/>
            <person name="Liu Y."/>
            <person name="Xu W."/>
            <person name="Pan J."/>
            <person name="Luo Z.H."/>
            <person name="Li M."/>
        </authorList>
    </citation>
    <scope>NUCLEOTIDE SEQUENCE [LARGE SCALE GENOMIC DNA]</scope>
    <source>
        <strain evidence="13">SpSt-70</strain>
    </source>
</reference>
<feature type="domain" description="Glycosyltransferase family 28 N-terminal" evidence="11">
    <location>
        <begin position="4"/>
        <end position="135"/>
    </location>
</feature>
<name>A0A7V3ZIX4_DICTH</name>
<feature type="binding site" evidence="10">
    <location>
        <position position="189"/>
    </location>
    <ligand>
        <name>UDP-N-acetyl-alpha-D-glucosamine</name>
        <dbReference type="ChEBI" id="CHEBI:57705"/>
    </ligand>
</feature>
<feature type="domain" description="Glycosyl transferase family 28 C-terminal" evidence="12">
    <location>
        <begin position="183"/>
        <end position="336"/>
    </location>
</feature>
<comment type="subcellular location">
    <subcellularLocation>
        <location evidence="10">Cell membrane</location>
        <topology evidence="10">Peripheral membrane protein</topology>
        <orientation evidence="10">Cytoplasmic side</orientation>
    </subcellularLocation>
</comment>
<keyword evidence="4 10" id="KW-0808">Transferase</keyword>
<dbReference type="GO" id="GO:0050511">
    <property type="term" value="F:undecaprenyldiphospho-muramoylpentapeptide beta-N-acetylglucosaminyltransferase activity"/>
    <property type="evidence" value="ECO:0007669"/>
    <property type="project" value="UniProtKB-UniRule"/>
</dbReference>
<evidence type="ECO:0000313" key="13">
    <source>
        <dbReference type="EMBL" id="HGK23847.1"/>
    </source>
</evidence>
<keyword evidence="3 10" id="KW-0328">Glycosyltransferase</keyword>
<dbReference type="InterPro" id="IPR004276">
    <property type="entry name" value="GlycoTrans_28_N"/>
</dbReference>
<evidence type="ECO:0000256" key="3">
    <source>
        <dbReference type="ARBA" id="ARBA00022676"/>
    </source>
</evidence>
<comment type="pathway">
    <text evidence="10">Cell wall biogenesis; peptidoglycan biosynthesis.</text>
</comment>
<evidence type="ECO:0000256" key="9">
    <source>
        <dbReference type="ARBA" id="ARBA00023316"/>
    </source>
</evidence>
<keyword evidence="7 10" id="KW-0472">Membrane</keyword>
<comment type="function">
    <text evidence="10">Cell wall formation. Catalyzes the transfer of a GlcNAc subunit on undecaprenyl-pyrophosphoryl-MurNAc-pentapeptide (lipid intermediate I) to form undecaprenyl-pyrophosphoryl-MurNAc-(pentapeptide)GlcNAc (lipid intermediate II).</text>
</comment>
<keyword evidence="5 10" id="KW-0133">Cell shape</keyword>
<evidence type="ECO:0000259" key="11">
    <source>
        <dbReference type="Pfam" id="PF03033"/>
    </source>
</evidence>
<keyword evidence="6 10" id="KW-0573">Peptidoglycan synthesis</keyword>
<keyword evidence="1 10" id="KW-1003">Cell membrane</keyword>
<evidence type="ECO:0000256" key="7">
    <source>
        <dbReference type="ARBA" id="ARBA00023136"/>
    </source>
</evidence>
<gene>
    <name evidence="10" type="primary">murG</name>
    <name evidence="13" type="ORF">ENU78_05290</name>
</gene>
<dbReference type="Pfam" id="PF04101">
    <property type="entry name" value="Glyco_tran_28_C"/>
    <property type="match status" value="1"/>
</dbReference>
<feature type="binding site" evidence="10">
    <location>
        <position position="290"/>
    </location>
    <ligand>
        <name>UDP-N-acetyl-alpha-D-glucosamine</name>
        <dbReference type="ChEBI" id="CHEBI:57705"/>
    </ligand>
</feature>
<protein>
    <recommendedName>
        <fullName evidence="10">UDP-N-acetylglucosamine--N-acetylmuramyl-(pentapeptide) pyrophosphoryl-undecaprenol N-acetylglucosamine transferase</fullName>
        <ecNumber evidence="10">2.4.1.227</ecNumber>
    </recommendedName>
    <alternativeName>
        <fullName evidence="10">Undecaprenyl-PP-MurNAc-pentapeptide-UDPGlcNAc GlcNAc transferase</fullName>
    </alternativeName>
</protein>
<evidence type="ECO:0000256" key="8">
    <source>
        <dbReference type="ARBA" id="ARBA00023306"/>
    </source>
</evidence>
<dbReference type="InterPro" id="IPR006009">
    <property type="entry name" value="GlcNAc_MurG"/>
</dbReference>
<dbReference type="GO" id="GO:0005975">
    <property type="term" value="P:carbohydrate metabolic process"/>
    <property type="evidence" value="ECO:0007669"/>
    <property type="project" value="InterPro"/>
</dbReference>
<feature type="binding site" evidence="10">
    <location>
        <begin position="11"/>
        <end position="13"/>
    </location>
    <ligand>
        <name>UDP-N-acetyl-alpha-D-glucosamine</name>
        <dbReference type="ChEBI" id="CHEBI:57705"/>
    </ligand>
</feature>
<keyword evidence="2 10" id="KW-0132">Cell division</keyword>
<evidence type="ECO:0000259" key="12">
    <source>
        <dbReference type="Pfam" id="PF04101"/>
    </source>
</evidence>
<proteinExistence type="inferred from homology"/>
<evidence type="ECO:0000256" key="5">
    <source>
        <dbReference type="ARBA" id="ARBA00022960"/>
    </source>
</evidence>
<dbReference type="InterPro" id="IPR007235">
    <property type="entry name" value="Glyco_trans_28_C"/>
</dbReference>